<comment type="caution">
    <text evidence="4">The sequence shown here is derived from an EMBL/GenBank/DDBJ whole genome shotgun (WGS) entry which is preliminary data.</text>
</comment>
<accession>A0A9W7BX95</accession>
<dbReference type="PROSITE" id="PS50090">
    <property type="entry name" value="MYB_LIKE"/>
    <property type="match status" value="1"/>
</dbReference>
<dbReference type="InterPro" id="IPR052450">
    <property type="entry name" value="TRBD-Containing_Protein"/>
</dbReference>
<evidence type="ECO:0000313" key="5">
    <source>
        <dbReference type="Proteomes" id="UP001165085"/>
    </source>
</evidence>
<dbReference type="AlphaFoldDB" id="A0A9W7BX95"/>
<proteinExistence type="predicted"/>
<dbReference type="InterPro" id="IPR017930">
    <property type="entry name" value="Myb_dom"/>
</dbReference>
<organism evidence="4 5">
    <name type="scientific">Triparma strigata</name>
    <dbReference type="NCBI Taxonomy" id="1606541"/>
    <lineage>
        <taxon>Eukaryota</taxon>
        <taxon>Sar</taxon>
        <taxon>Stramenopiles</taxon>
        <taxon>Ochrophyta</taxon>
        <taxon>Bolidophyceae</taxon>
        <taxon>Parmales</taxon>
        <taxon>Triparmaceae</taxon>
        <taxon>Triparma</taxon>
    </lineage>
</organism>
<evidence type="ECO:0000313" key="4">
    <source>
        <dbReference type="EMBL" id="GMH98307.1"/>
    </source>
</evidence>
<dbReference type="Gene3D" id="1.10.10.60">
    <property type="entry name" value="Homeodomain-like"/>
    <property type="match status" value="2"/>
</dbReference>
<dbReference type="Pfam" id="PF00249">
    <property type="entry name" value="Myb_DNA-binding"/>
    <property type="match status" value="1"/>
</dbReference>
<dbReference type="OrthoDB" id="608866at2759"/>
<dbReference type="PANTHER" id="PTHR46734">
    <property type="entry name" value="TELOMERIC REPEAT-BINDING FACTOR 1 TERF1"/>
    <property type="match status" value="1"/>
</dbReference>
<dbReference type="Pfam" id="PF13921">
    <property type="entry name" value="Myb_DNA-bind_6"/>
    <property type="match status" value="1"/>
</dbReference>
<dbReference type="SMART" id="SM00717">
    <property type="entry name" value="SANT"/>
    <property type="match status" value="2"/>
</dbReference>
<dbReference type="EMBL" id="BRXY01000513">
    <property type="protein sequence ID" value="GMH98307.1"/>
    <property type="molecule type" value="Genomic_DNA"/>
</dbReference>
<evidence type="ECO:0000259" key="2">
    <source>
        <dbReference type="PROSITE" id="PS50090"/>
    </source>
</evidence>
<evidence type="ECO:0008006" key="6">
    <source>
        <dbReference type="Google" id="ProtNLM"/>
    </source>
</evidence>
<sequence length="203" mass="23289">MNAVKEEESNMIDIDVKVEYLMDIKREEGYFDETNENEGVGGSSVGEGEVVVKEEEVEEVVEEVVVGVKRKAEEEAKPGKTKKKRVGKGKPWTEEEDDALLKVVGKYGLDFKRIKEDNDKVLAHRTLADLQTRLYLKFPEKSEELRAVTPSSVYAWTSEEDAALKRGVEVHGSDWEKIMSNNELLKRRKTTAIKKRYNRLLRK</sequence>
<reference evidence="5" key="1">
    <citation type="journal article" date="2023" name="Commun. Biol.">
        <title>Genome analysis of Parmales, the sister group of diatoms, reveals the evolutionary specialization of diatoms from phago-mixotrophs to photoautotrophs.</title>
        <authorList>
            <person name="Ban H."/>
            <person name="Sato S."/>
            <person name="Yoshikawa S."/>
            <person name="Yamada K."/>
            <person name="Nakamura Y."/>
            <person name="Ichinomiya M."/>
            <person name="Sato N."/>
            <person name="Blanc-Mathieu R."/>
            <person name="Endo H."/>
            <person name="Kuwata A."/>
            <person name="Ogata H."/>
        </authorList>
    </citation>
    <scope>NUCLEOTIDE SEQUENCE [LARGE SCALE GENOMIC DNA]</scope>
    <source>
        <strain evidence="5">NIES 3701</strain>
    </source>
</reference>
<protein>
    <recommendedName>
        <fullName evidence="6">Myb-like domain-containing protein</fullName>
    </recommendedName>
</protein>
<evidence type="ECO:0000259" key="3">
    <source>
        <dbReference type="PROSITE" id="PS51294"/>
    </source>
</evidence>
<keyword evidence="5" id="KW-1185">Reference proteome</keyword>
<dbReference type="PANTHER" id="PTHR46734:SF1">
    <property type="entry name" value="TELOMERIC REPEAT-BINDING FACTOR 1"/>
    <property type="match status" value="1"/>
</dbReference>
<name>A0A9W7BX95_9STRA</name>
<evidence type="ECO:0000256" key="1">
    <source>
        <dbReference type="ARBA" id="ARBA00023242"/>
    </source>
</evidence>
<feature type="domain" description="HTH myb-type" evidence="3">
    <location>
        <begin position="155"/>
        <end position="203"/>
    </location>
</feature>
<dbReference type="PROSITE" id="PS51294">
    <property type="entry name" value="HTH_MYB"/>
    <property type="match status" value="1"/>
</dbReference>
<dbReference type="SUPFAM" id="SSF46689">
    <property type="entry name" value="Homeodomain-like"/>
    <property type="match status" value="2"/>
</dbReference>
<dbReference type="InterPro" id="IPR001005">
    <property type="entry name" value="SANT/Myb"/>
</dbReference>
<gene>
    <name evidence="4" type="ORF">TrST_g992</name>
</gene>
<dbReference type="Proteomes" id="UP001165085">
    <property type="component" value="Unassembled WGS sequence"/>
</dbReference>
<feature type="domain" description="Myb-like" evidence="2">
    <location>
        <begin position="156"/>
        <end position="201"/>
    </location>
</feature>
<dbReference type="CDD" id="cd00167">
    <property type="entry name" value="SANT"/>
    <property type="match status" value="1"/>
</dbReference>
<dbReference type="InterPro" id="IPR009057">
    <property type="entry name" value="Homeodomain-like_sf"/>
</dbReference>
<keyword evidence="1" id="KW-0539">Nucleus</keyword>